<feature type="transmembrane region" description="Helical" evidence="8">
    <location>
        <begin position="21"/>
        <end position="40"/>
    </location>
</feature>
<feature type="transmembrane region" description="Helical" evidence="8">
    <location>
        <begin position="219"/>
        <end position="241"/>
    </location>
</feature>
<keyword evidence="4" id="KW-1003">Cell membrane</keyword>
<feature type="domain" description="ABC transmembrane type-2" evidence="9">
    <location>
        <begin position="109"/>
        <end position="336"/>
    </location>
</feature>
<evidence type="ECO:0000256" key="8">
    <source>
        <dbReference type="SAM" id="Phobius"/>
    </source>
</evidence>
<keyword evidence="11" id="KW-1185">Reference proteome</keyword>
<evidence type="ECO:0000256" key="1">
    <source>
        <dbReference type="ARBA" id="ARBA00004651"/>
    </source>
</evidence>
<keyword evidence="7 8" id="KW-0472">Membrane</keyword>
<comment type="similarity">
    <text evidence="2">Belongs to the ABC-2 integral membrane protein family.</text>
</comment>
<evidence type="ECO:0000256" key="3">
    <source>
        <dbReference type="ARBA" id="ARBA00022448"/>
    </source>
</evidence>
<keyword evidence="3" id="KW-0813">Transport</keyword>
<name>A0ABS8N6V4_9CLOT</name>
<feature type="transmembrane region" description="Helical" evidence="8">
    <location>
        <begin position="146"/>
        <end position="168"/>
    </location>
</feature>
<evidence type="ECO:0000256" key="2">
    <source>
        <dbReference type="ARBA" id="ARBA00007783"/>
    </source>
</evidence>
<keyword evidence="6 8" id="KW-1133">Transmembrane helix</keyword>
<comment type="caution">
    <text evidence="10">The sequence shown here is derived from an EMBL/GenBank/DDBJ whole genome shotgun (WGS) entry which is preliminary data.</text>
</comment>
<sequence>MMRIAALTIRILRQLRNDRRTIALMILAPIFVLTLMSYIFNGVQYDPKIGVINAPESFIDRLESRYAVVGRYSESEADMLIRESKLDAVINYKRGIPYITLEGSDPGKSKAVIVLVQNSIQDANLGIKPDVTYLYGYENMTSFDNFGPILIGFFVFFFVFLISGVSFLRERTQGTLERLLATPIRRWEIVLGYILGFGIFTIIQAALIAWFSINVINMMMVGSFILVLIITFLTAMVALTMGTALSAFAENELQMIQFIPLVVVPQVFFSGLFDMSTMDTWLQVIGKFMPLYYSADALKQIMIRGRGMASIWTDIFILIGICMVFIVLNILALKKYRRI</sequence>
<evidence type="ECO:0000259" key="9">
    <source>
        <dbReference type="PROSITE" id="PS51012"/>
    </source>
</evidence>
<evidence type="ECO:0000313" key="11">
    <source>
        <dbReference type="Proteomes" id="UP001165422"/>
    </source>
</evidence>
<dbReference type="Pfam" id="PF12698">
    <property type="entry name" value="ABC2_membrane_3"/>
    <property type="match status" value="1"/>
</dbReference>
<evidence type="ECO:0000313" key="10">
    <source>
        <dbReference type="EMBL" id="MCC9294468.1"/>
    </source>
</evidence>
<dbReference type="Proteomes" id="UP001165422">
    <property type="component" value="Unassembled WGS sequence"/>
</dbReference>
<gene>
    <name evidence="10" type="ORF">LN736_06305</name>
</gene>
<reference evidence="10" key="1">
    <citation type="submission" date="2021-11" db="EMBL/GenBank/DDBJ databases">
        <authorList>
            <person name="Qingchun L."/>
            <person name="Dong Z."/>
            <person name="Zongwei Q."/>
            <person name="Jia Z."/>
            <person name="Duotao L."/>
        </authorList>
    </citation>
    <scope>NUCLEOTIDE SEQUENCE</scope>
    <source>
        <strain evidence="10">WLY-B-L2</strain>
    </source>
</reference>
<evidence type="ECO:0000256" key="7">
    <source>
        <dbReference type="ARBA" id="ARBA00023136"/>
    </source>
</evidence>
<dbReference type="InterPro" id="IPR051449">
    <property type="entry name" value="ABC-2_transporter_component"/>
</dbReference>
<organism evidence="10 11">
    <name type="scientific">Clostridium aromativorans</name>
    <dbReference type="NCBI Taxonomy" id="2836848"/>
    <lineage>
        <taxon>Bacteria</taxon>
        <taxon>Bacillati</taxon>
        <taxon>Bacillota</taxon>
        <taxon>Clostridia</taxon>
        <taxon>Eubacteriales</taxon>
        <taxon>Clostridiaceae</taxon>
        <taxon>Clostridium</taxon>
    </lineage>
</organism>
<dbReference type="InterPro" id="IPR013525">
    <property type="entry name" value="ABC2_TM"/>
</dbReference>
<feature type="transmembrane region" description="Helical" evidence="8">
    <location>
        <begin position="253"/>
        <end position="273"/>
    </location>
</feature>
<feature type="transmembrane region" description="Helical" evidence="8">
    <location>
        <begin position="311"/>
        <end position="333"/>
    </location>
</feature>
<dbReference type="PANTHER" id="PTHR30294:SF38">
    <property type="entry name" value="TRANSPORT PERMEASE PROTEIN"/>
    <property type="match status" value="1"/>
</dbReference>
<dbReference type="PANTHER" id="PTHR30294">
    <property type="entry name" value="MEMBRANE COMPONENT OF ABC TRANSPORTER YHHJ-RELATED"/>
    <property type="match status" value="1"/>
</dbReference>
<dbReference type="InterPro" id="IPR047817">
    <property type="entry name" value="ABC2_TM_bact-type"/>
</dbReference>
<feature type="transmembrane region" description="Helical" evidence="8">
    <location>
        <begin position="189"/>
        <end position="213"/>
    </location>
</feature>
<dbReference type="EMBL" id="JAJJPB010000005">
    <property type="protein sequence ID" value="MCC9294468.1"/>
    <property type="molecule type" value="Genomic_DNA"/>
</dbReference>
<dbReference type="RefSeq" id="WP_229981231.1">
    <property type="nucleotide sequence ID" value="NZ_JAJJPB010000005.1"/>
</dbReference>
<accession>A0ABS8N6V4</accession>
<keyword evidence="5 8" id="KW-0812">Transmembrane</keyword>
<dbReference type="PROSITE" id="PS51012">
    <property type="entry name" value="ABC_TM2"/>
    <property type="match status" value="1"/>
</dbReference>
<protein>
    <submittedName>
        <fullName evidence="10">ABC transporter permease</fullName>
    </submittedName>
</protein>
<proteinExistence type="inferred from homology"/>
<evidence type="ECO:0000256" key="5">
    <source>
        <dbReference type="ARBA" id="ARBA00022692"/>
    </source>
</evidence>
<comment type="subcellular location">
    <subcellularLocation>
        <location evidence="1">Cell membrane</location>
        <topology evidence="1">Multi-pass membrane protein</topology>
    </subcellularLocation>
</comment>
<evidence type="ECO:0000256" key="6">
    <source>
        <dbReference type="ARBA" id="ARBA00022989"/>
    </source>
</evidence>
<evidence type="ECO:0000256" key="4">
    <source>
        <dbReference type="ARBA" id="ARBA00022475"/>
    </source>
</evidence>